<evidence type="ECO:0000256" key="4">
    <source>
        <dbReference type="ARBA" id="ARBA00022679"/>
    </source>
</evidence>
<dbReference type="GO" id="GO:0005524">
    <property type="term" value="F:ATP binding"/>
    <property type="evidence" value="ECO:0007669"/>
    <property type="project" value="UniProtKB-UniRule"/>
</dbReference>
<keyword evidence="4 10" id="KW-0808">Transferase</keyword>
<dbReference type="HAMAP" id="MF_00185">
    <property type="entry name" value="IPP_trans"/>
    <property type="match status" value="1"/>
</dbReference>
<dbReference type="GO" id="GO:0006400">
    <property type="term" value="P:tRNA modification"/>
    <property type="evidence" value="ECO:0007669"/>
    <property type="project" value="TreeGrafter"/>
</dbReference>
<evidence type="ECO:0000256" key="3">
    <source>
        <dbReference type="ARBA" id="ARBA00005842"/>
    </source>
</evidence>
<organism evidence="14">
    <name type="scientific">candidate division WOR-3 bacterium</name>
    <dbReference type="NCBI Taxonomy" id="2052148"/>
    <lineage>
        <taxon>Bacteria</taxon>
        <taxon>Bacteria division WOR-3</taxon>
    </lineage>
</organism>
<keyword evidence="8 10" id="KW-0460">Magnesium</keyword>
<evidence type="ECO:0000313" key="14">
    <source>
        <dbReference type="EMBL" id="HDQ99138.1"/>
    </source>
</evidence>
<evidence type="ECO:0000256" key="7">
    <source>
        <dbReference type="ARBA" id="ARBA00022840"/>
    </source>
</evidence>
<protein>
    <recommendedName>
        <fullName evidence="10">tRNA dimethylallyltransferase</fullName>
        <ecNumber evidence="10">2.5.1.75</ecNumber>
    </recommendedName>
    <alternativeName>
        <fullName evidence="10">Dimethylallyl diphosphate:tRNA dimethylallyltransferase</fullName>
        <shortName evidence="10">DMAPP:tRNA dimethylallyltransferase</shortName>
        <shortName evidence="10">DMATase</shortName>
    </alternativeName>
    <alternativeName>
        <fullName evidence="10">Isopentenyl-diphosphate:tRNA isopentenyltransferase</fullName>
        <shortName evidence="10">IPP transferase</shortName>
        <shortName evidence="10">IPPT</shortName>
        <shortName evidence="10">IPTase</shortName>
    </alternativeName>
</protein>
<dbReference type="GO" id="GO:0052381">
    <property type="term" value="F:tRNA dimethylallyltransferase activity"/>
    <property type="evidence" value="ECO:0007669"/>
    <property type="project" value="UniProtKB-UniRule"/>
</dbReference>
<comment type="catalytic activity">
    <reaction evidence="9 10 11">
        <text>adenosine(37) in tRNA + dimethylallyl diphosphate = N(6)-dimethylallyladenosine(37) in tRNA + diphosphate</text>
        <dbReference type="Rhea" id="RHEA:26482"/>
        <dbReference type="Rhea" id="RHEA-COMP:10162"/>
        <dbReference type="Rhea" id="RHEA-COMP:10375"/>
        <dbReference type="ChEBI" id="CHEBI:33019"/>
        <dbReference type="ChEBI" id="CHEBI:57623"/>
        <dbReference type="ChEBI" id="CHEBI:74411"/>
        <dbReference type="ChEBI" id="CHEBI:74415"/>
        <dbReference type="EC" id="2.5.1.75"/>
    </reaction>
</comment>
<feature type="site" description="Interaction with substrate tRNA" evidence="10">
    <location>
        <position position="121"/>
    </location>
</feature>
<dbReference type="EMBL" id="DSBX01000095">
    <property type="protein sequence ID" value="HDQ99138.1"/>
    <property type="molecule type" value="Genomic_DNA"/>
</dbReference>
<keyword evidence="5 10" id="KW-0819">tRNA processing</keyword>
<dbReference type="PANTHER" id="PTHR11088">
    <property type="entry name" value="TRNA DIMETHYLALLYLTRANSFERASE"/>
    <property type="match status" value="1"/>
</dbReference>
<dbReference type="PANTHER" id="PTHR11088:SF60">
    <property type="entry name" value="TRNA DIMETHYLALLYLTRANSFERASE"/>
    <property type="match status" value="1"/>
</dbReference>
<comment type="similarity">
    <text evidence="3 10 13">Belongs to the IPP transferase family.</text>
</comment>
<dbReference type="Pfam" id="PF01715">
    <property type="entry name" value="IPPT"/>
    <property type="match status" value="1"/>
</dbReference>
<evidence type="ECO:0000256" key="5">
    <source>
        <dbReference type="ARBA" id="ARBA00022694"/>
    </source>
</evidence>
<evidence type="ECO:0000256" key="10">
    <source>
        <dbReference type="HAMAP-Rule" id="MF_00185"/>
    </source>
</evidence>
<gene>
    <name evidence="10 14" type="primary">miaA</name>
    <name evidence="14" type="ORF">ENN51_02475</name>
</gene>
<dbReference type="InterPro" id="IPR039657">
    <property type="entry name" value="Dimethylallyltransferase"/>
</dbReference>
<dbReference type="NCBIfam" id="TIGR00174">
    <property type="entry name" value="miaA"/>
    <property type="match status" value="1"/>
</dbReference>
<feature type="region of interest" description="Interaction with substrate tRNA" evidence="10">
    <location>
        <begin position="33"/>
        <end position="36"/>
    </location>
</feature>
<comment type="function">
    <text evidence="2 10 12">Catalyzes the transfer of a dimethylallyl group onto the adenine at position 37 in tRNAs that read codons beginning with uridine, leading to the formation of N6-(dimethylallyl)adenosine (i(6)A).</text>
</comment>
<evidence type="ECO:0000256" key="13">
    <source>
        <dbReference type="RuleBase" id="RU003785"/>
    </source>
</evidence>
<evidence type="ECO:0000256" key="1">
    <source>
        <dbReference type="ARBA" id="ARBA00001946"/>
    </source>
</evidence>
<reference evidence="14" key="1">
    <citation type="journal article" date="2020" name="mSystems">
        <title>Genome- and Community-Level Interaction Insights into Carbon Utilization and Element Cycling Functions of Hydrothermarchaeota in Hydrothermal Sediment.</title>
        <authorList>
            <person name="Zhou Z."/>
            <person name="Liu Y."/>
            <person name="Xu W."/>
            <person name="Pan J."/>
            <person name="Luo Z.H."/>
            <person name="Li M."/>
        </authorList>
    </citation>
    <scope>NUCLEOTIDE SEQUENCE [LARGE SCALE GENOMIC DNA]</scope>
    <source>
        <strain evidence="14">SpSt-1182</strain>
    </source>
</reference>
<dbReference type="Proteomes" id="UP000885672">
    <property type="component" value="Unassembled WGS sequence"/>
</dbReference>
<dbReference type="SUPFAM" id="SSF52540">
    <property type="entry name" value="P-loop containing nucleoside triphosphate hydrolases"/>
    <property type="match status" value="2"/>
</dbReference>
<sequence length="301" mass="34284">MKVAVLTGPTGVGKTEIAVRLAERFGLELVSADSRQVYCWLDIGTDKPSREMRDRVRFHMVDKVEPDRDYSAADFARDALAVMRRLRDEGRRLMVVGGSGMYIRAIFEPFFDAPRADARLRRELEQLPVAELHARLSRVDPERAAALHVNDRQRVARALEVHHATGRTMSALMREAGTAPPDFEPAYFVLTMNRDALRRRIDERFDRMMQAGLLDEVRMLREHRFSRDSGVADAYGYSELLDHLDGKLALSAAVEKAKARSRAYAKRQLTWCRRLAGACWVEYTDADAVVREIAPFFESQA</sequence>
<evidence type="ECO:0000256" key="11">
    <source>
        <dbReference type="RuleBase" id="RU003783"/>
    </source>
</evidence>
<feature type="binding site" evidence="10">
    <location>
        <begin position="10"/>
        <end position="15"/>
    </location>
    <ligand>
        <name>substrate</name>
    </ligand>
</feature>
<name>A0A7V0T554_UNCW3</name>
<feature type="binding site" evidence="10">
    <location>
        <begin position="8"/>
        <end position="15"/>
    </location>
    <ligand>
        <name>ATP</name>
        <dbReference type="ChEBI" id="CHEBI:30616"/>
    </ligand>
</feature>
<comment type="cofactor">
    <cofactor evidence="1 10">
        <name>Mg(2+)</name>
        <dbReference type="ChEBI" id="CHEBI:18420"/>
    </cofactor>
</comment>
<dbReference type="InterPro" id="IPR018022">
    <property type="entry name" value="IPT"/>
</dbReference>
<dbReference type="InterPro" id="IPR027417">
    <property type="entry name" value="P-loop_NTPase"/>
</dbReference>
<feature type="site" description="Interaction with substrate tRNA" evidence="10">
    <location>
        <position position="99"/>
    </location>
</feature>
<evidence type="ECO:0000256" key="12">
    <source>
        <dbReference type="RuleBase" id="RU003784"/>
    </source>
</evidence>
<comment type="caution">
    <text evidence="10">Lacks conserved residue(s) required for the propagation of feature annotation.</text>
</comment>
<evidence type="ECO:0000256" key="2">
    <source>
        <dbReference type="ARBA" id="ARBA00003213"/>
    </source>
</evidence>
<keyword evidence="7 10" id="KW-0067">ATP-binding</keyword>
<comment type="subunit">
    <text evidence="10">Monomer.</text>
</comment>
<dbReference type="Gene3D" id="1.10.20.140">
    <property type="match status" value="1"/>
</dbReference>
<evidence type="ECO:0000256" key="6">
    <source>
        <dbReference type="ARBA" id="ARBA00022741"/>
    </source>
</evidence>
<dbReference type="EC" id="2.5.1.75" evidence="10"/>
<proteinExistence type="inferred from homology"/>
<dbReference type="Gene3D" id="3.40.50.300">
    <property type="entry name" value="P-loop containing nucleotide triphosphate hydrolases"/>
    <property type="match status" value="1"/>
</dbReference>
<comment type="caution">
    <text evidence="14">The sequence shown here is derived from an EMBL/GenBank/DDBJ whole genome shotgun (WGS) entry which is preliminary data.</text>
</comment>
<dbReference type="AlphaFoldDB" id="A0A7V0T554"/>
<evidence type="ECO:0000256" key="9">
    <source>
        <dbReference type="ARBA" id="ARBA00049563"/>
    </source>
</evidence>
<keyword evidence="6 10" id="KW-0547">Nucleotide-binding</keyword>
<feature type="region of interest" description="Interaction with substrate tRNA" evidence="10">
    <location>
        <begin position="153"/>
        <end position="157"/>
    </location>
</feature>
<evidence type="ECO:0000256" key="8">
    <source>
        <dbReference type="ARBA" id="ARBA00022842"/>
    </source>
</evidence>
<accession>A0A7V0T554</accession>